<dbReference type="SUPFAM" id="SSF56322">
    <property type="entry name" value="ADC synthase"/>
    <property type="match status" value="1"/>
</dbReference>
<comment type="pathway">
    <text evidence="1">Siderophore biosynthesis.</text>
</comment>
<evidence type="ECO:0000313" key="9">
    <source>
        <dbReference type="EMBL" id="SDJ56619.1"/>
    </source>
</evidence>
<evidence type="ECO:0000313" key="10">
    <source>
        <dbReference type="EMBL" id="SNS89983.1"/>
    </source>
</evidence>
<evidence type="ECO:0000259" key="6">
    <source>
        <dbReference type="Pfam" id="PF00425"/>
    </source>
</evidence>
<comment type="catalytic activity">
    <reaction evidence="3">
        <text>salicylate + holo-[ACP] + ATP = salicyl-[ACP] + AMP + diphosphate</text>
        <dbReference type="Rhea" id="RHEA:61648"/>
        <dbReference type="Rhea" id="RHEA-COMP:9685"/>
        <dbReference type="Rhea" id="RHEA-COMP:19022"/>
        <dbReference type="ChEBI" id="CHEBI:30616"/>
        <dbReference type="ChEBI" id="CHEBI:30762"/>
        <dbReference type="ChEBI" id="CHEBI:33019"/>
        <dbReference type="ChEBI" id="CHEBI:64479"/>
        <dbReference type="ChEBI" id="CHEBI:86464"/>
        <dbReference type="ChEBI" id="CHEBI:456215"/>
        <dbReference type="EC" id="6.2.1.61"/>
    </reaction>
    <physiologicalReaction direction="left-to-right" evidence="3">
        <dbReference type="Rhea" id="RHEA:61649"/>
    </physiologicalReaction>
</comment>
<dbReference type="GO" id="GO:0008909">
    <property type="term" value="F:isochorismate synthase activity"/>
    <property type="evidence" value="ECO:0007669"/>
    <property type="project" value="InterPro"/>
</dbReference>
<dbReference type="EC" id="6.2.1.61" evidence="4"/>
<dbReference type="InterPro" id="IPR045851">
    <property type="entry name" value="AMP-bd_C_sf"/>
</dbReference>
<accession>A0A239IA84</accession>
<gene>
    <name evidence="9" type="ORF">SAMN05216189_10192</name>
    <name evidence="10" type="ORF">SAMN06295949_109117</name>
</gene>
<evidence type="ECO:0000256" key="4">
    <source>
        <dbReference type="ARBA" id="ARBA00066647"/>
    </source>
</evidence>
<dbReference type="GO" id="GO:0016833">
    <property type="term" value="F:oxo-acid-lyase activity"/>
    <property type="evidence" value="ECO:0007669"/>
    <property type="project" value="InterPro"/>
</dbReference>
<feature type="domain" description="AMP-binding enzyme C-terminal" evidence="8">
    <location>
        <begin position="443"/>
        <end position="519"/>
    </location>
</feature>
<dbReference type="GO" id="GO:0016877">
    <property type="term" value="F:ligase activity, forming carbon-sulfur bonds"/>
    <property type="evidence" value="ECO:0007669"/>
    <property type="project" value="UniProtKB-ARBA"/>
</dbReference>
<evidence type="ECO:0000259" key="8">
    <source>
        <dbReference type="Pfam" id="PF13193"/>
    </source>
</evidence>
<proteinExistence type="predicted"/>
<protein>
    <recommendedName>
        <fullName evidence="4">salicylate--[aryl-carrier protein] ligase</fullName>
        <ecNumber evidence="4">6.2.1.61</ecNumber>
    </recommendedName>
    <alternativeName>
        <fullName evidence="5">Salicylate--[aryl-carrier protein] ligase</fullName>
    </alternativeName>
</protein>
<organism evidence="9 12">
    <name type="scientific">Pseudomonas delhiensis</name>
    <dbReference type="NCBI Taxonomy" id="366289"/>
    <lineage>
        <taxon>Bacteria</taxon>
        <taxon>Pseudomonadati</taxon>
        <taxon>Pseudomonadota</taxon>
        <taxon>Gammaproteobacteria</taxon>
        <taxon>Pseudomonadales</taxon>
        <taxon>Pseudomonadaceae</taxon>
        <taxon>Pseudomonas</taxon>
    </lineage>
</organism>
<dbReference type="Pfam" id="PF00501">
    <property type="entry name" value="AMP-binding"/>
    <property type="match status" value="1"/>
</dbReference>
<dbReference type="Pfam" id="PF13193">
    <property type="entry name" value="AMP-binding_C"/>
    <property type="match status" value="1"/>
</dbReference>
<dbReference type="InterPro" id="IPR000873">
    <property type="entry name" value="AMP-dep_synth/lig_dom"/>
</dbReference>
<keyword evidence="2 9" id="KW-0436">Ligase</keyword>
<feature type="domain" description="Chorismate-utilising enzyme C-terminal" evidence="6">
    <location>
        <begin position="711"/>
        <end position="963"/>
    </location>
</feature>
<dbReference type="SUPFAM" id="SSF56801">
    <property type="entry name" value="Acetyl-CoA synthetase-like"/>
    <property type="match status" value="1"/>
</dbReference>
<dbReference type="FunFam" id="2.30.38.10:FF:000003">
    <property type="entry name" value="Vibriobactin-specific 2,3-dihydroxybenzoate-AMP ligase"/>
    <property type="match status" value="1"/>
</dbReference>
<evidence type="ECO:0000256" key="3">
    <source>
        <dbReference type="ARBA" id="ARBA00050154"/>
    </source>
</evidence>
<dbReference type="AlphaFoldDB" id="A0A239IA84"/>
<dbReference type="FunFam" id="3.40.50.980:FF:000003">
    <property type="entry name" value="Vibriobactin-specific 2,3-dihydroxybenzoate-AMP ligase"/>
    <property type="match status" value="1"/>
</dbReference>
<evidence type="ECO:0000256" key="5">
    <source>
        <dbReference type="ARBA" id="ARBA00077773"/>
    </source>
</evidence>
<dbReference type="InterPro" id="IPR050237">
    <property type="entry name" value="ATP-dep_AMP-bd_enzyme"/>
</dbReference>
<name>A0A239IA84_9PSED</name>
<evidence type="ECO:0000259" key="7">
    <source>
        <dbReference type="Pfam" id="PF00501"/>
    </source>
</evidence>
<dbReference type="InterPro" id="IPR015890">
    <property type="entry name" value="Chorismate_C"/>
</dbReference>
<evidence type="ECO:0000256" key="1">
    <source>
        <dbReference type="ARBA" id="ARBA00004924"/>
    </source>
</evidence>
<evidence type="ECO:0000256" key="2">
    <source>
        <dbReference type="ARBA" id="ARBA00022598"/>
    </source>
</evidence>
<dbReference type="InterPro" id="IPR020845">
    <property type="entry name" value="AMP-binding_CS"/>
</dbReference>
<dbReference type="Gene3D" id="3.30.300.30">
    <property type="match status" value="1"/>
</dbReference>
<evidence type="ECO:0000313" key="11">
    <source>
        <dbReference type="Proteomes" id="UP000198309"/>
    </source>
</evidence>
<dbReference type="InterPro" id="IPR042099">
    <property type="entry name" value="ANL_N_sf"/>
</dbReference>
<dbReference type="PROSITE" id="PS00455">
    <property type="entry name" value="AMP_BINDING"/>
    <property type="match status" value="1"/>
</dbReference>
<dbReference type="InterPro" id="IPR019996">
    <property type="entry name" value="Salicylate_synthase"/>
</dbReference>
<dbReference type="InterPro" id="IPR025110">
    <property type="entry name" value="AMP-bd_C"/>
</dbReference>
<dbReference type="Pfam" id="PF00425">
    <property type="entry name" value="Chorismate_bind"/>
    <property type="match status" value="1"/>
</dbReference>
<dbReference type="NCBIfam" id="TIGR03494">
    <property type="entry name" value="salicyl_syn"/>
    <property type="match status" value="1"/>
</dbReference>
<reference evidence="9 12" key="1">
    <citation type="submission" date="2016-10" db="EMBL/GenBank/DDBJ databases">
        <authorList>
            <person name="de Groot N.N."/>
        </authorList>
    </citation>
    <scope>NUCLEOTIDE SEQUENCE [LARGE SCALE GENOMIC DNA]</scope>
    <source>
        <strain evidence="9 12">CCM 7361</strain>
    </source>
</reference>
<dbReference type="Proteomes" id="UP000198309">
    <property type="component" value="Unassembled WGS sequence"/>
</dbReference>
<dbReference type="Gene3D" id="3.40.50.12780">
    <property type="entry name" value="N-terminal domain of ligase-like"/>
    <property type="match status" value="1"/>
</dbReference>
<dbReference type="Gene3D" id="3.60.120.10">
    <property type="entry name" value="Anthranilate synthase"/>
    <property type="match status" value="1"/>
</dbReference>
<evidence type="ECO:0000313" key="12">
    <source>
        <dbReference type="Proteomes" id="UP000199693"/>
    </source>
</evidence>
<dbReference type="InterPro" id="IPR005801">
    <property type="entry name" value="ADC_synthase"/>
</dbReference>
<dbReference type="EMBL" id="FNEC01000019">
    <property type="protein sequence ID" value="SDJ56619.1"/>
    <property type="molecule type" value="Genomic_DNA"/>
</dbReference>
<keyword evidence="11" id="KW-1185">Reference proteome</keyword>
<dbReference type="EMBL" id="FZPC01000009">
    <property type="protein sequence ID" value="SNS89983.1"/>
    <property type="molecule type" value="Genomic_DNA"/>
</dbReference>
<feature type="domain" description="AMP-dependent synthetase/ligase" evidence="7">
    <location>
        <begin position="30"/>
        <end position="392"/>
    </location>
</feature>
<sequence>MPTLHWRDTQARKFVQQGYWEPRSLNEHLQEWSHRFGPRIALVEGEQQLSYFDFEQQVCCLAGGLADLGIQCGDRVLLQLPNGIAFASSFFALLRLGAWPILAMPAHREREIQALCELAEPTAYIVAERFLGYDYRPMAERQLGRQASLRHLIIAGKPSNAGVPLSALNGEIRRPAVVDPLDTALLLLSGGTTGTPKLIPRSHADYAYNAKASARLCGFAGDSVYLAALPIAHNFPLACPGLIGTLSMGGKVVFALTPGADEAFGLIAREGVTHTALVPSLVKLWLQAREWDKSDLSSLRLLQVGGARLPAELAAQVTPILGCALQQVFGMAEGLLCYTRLDDPQQVVLNTQGRPLSEADEVRLISADGQPVGDGQTGELIVRGPYTIHGYYRAEAHNQQVFDAEGFYHSGDLARWSPDGNLVVEGRLKEQINRAGEKIAAAEIEQLLREHPQIQDAAVIALADKRLGERLCACVIVRGDQTLELTDLRQHFQALGLPRHKWPDQLETLHSWPLTSIGKLDKRQLQQRFQDEAASRAAYLECCVPIREKPQELAAALVKHYLPDDLTLYEHNGEWALGIGSAACIRLLGNQLQLSIAEQRRQWPAEDLPEALGKALGELPFQDWRAYGTACFELARRLHGLPVQDGSRPPLRLDIPAVDIRLRDGTALIRALQPEALASAKARLQELDAKPLAPIRTGHAQPNVATHDAALYRGQVASAVAEIRQGRYQKLILSRKVPLKGNLDLVASYRAGRQANTPARSFIHHQGDFACVGFSPETVVEVSAQGLVGTQPLAGTRALGDSVEKEAQLRDELYSDPKEIAEHAVSVKLAFEELQAICEPQQLGVSEFMAVSRRGSVQHLSSRLRGQLRDGCNAWHAFAALFPAVTASGIPKREALQAIAAHEGAPRDLYSGCVMICDSHGMLDAALVLRTAFQHRDQAWVQAGAGIVSLSLPERELEETREKLASIAPYVHLAEPQLATVRQTAEVQP</sequence>
<reference evidence="10 11" key="2">
    <citation type="submission" date="2017-06" db="EMBL/GenBank/DDBJ databases">
        <authorList>
            <person name="Varghese N."/>
            <person name="Submissions S."/>
        </authorList>
    </citation>
    <scope>NUCLEOTIDE SEQUENCE [LARGE SCALE GENOMIC DNA]</scope>
    <source>
        <strain evidence="10 11">RLD-1</strain>
    </source>
</reference>
<dbReference type="PANTHER" id="PTHR43767">
    <property type="entry name" value="LONG-CHAIN-FATTY-ACID--COA LIGASE"/>
    <property type="match status" value="1"/>
</dbReference>
<dbReference type="PANTHER" id="PTHR43767:SF10">
    <property type="entry name" value="SURFACTIN SYNTHASE SUBUNIT 1"/>
    <property type="match status" value="1"/>
</dbReference>
<dbReference type="Proteomes" id="UP000199693">
    <property type="component" value="Unassembled WGS sequence"/>
</dbReference>